<proteinExistence type="predicted"/>
<feature type="compositionally biased region" description="Polar residues" evidence="1">
    <location>
        <begin position="237"/>
        <end position="247"/>
    </location>
</feature>
<gene>
    <name evidence="2" type="ORF">LTR97_008713</name>
</gene>
<dbReference type="InterPro" id="IPR052945">
    <property type="entry name" value="Mitotic_Regulator"/>
</dbReference>
<feature type="compositionally biased region" description="Polar residues" evidence="1">
    <location>
        <begin position="359"/>
        <end position="375"/>
    </location>
</feature>
<dbReference type="GO" id="GO:0010972">
    <property type="term" value="P:negative regulation of G2/M transition of mitotic cell cycle"/>
    <property type="evidence" value="ECO:0007669"/>
    <property type="project" value="TreeGrafter"/>
</dbReference>
<feature type="compositionally biased region" description="Pro residues" evidence="1">
    <location>
        <begin position="281"/>
        <end position="290"/>
    </location>
</feature>
<dbReference type="SMART" id="SM00671">
    <property type="entry name" value="SEL1"/>
    <property type="match status" value="3"/>
</dbReference>
<dbReference type="PANTHER" id="PTHR43628">
    <property type="entry name" value="ACTIVATOR OF C KINASE PROTEIN 1-RELATED"/>
    <property type="match status" value="1"/>
</dbReference>
<comment type="caution">
    <text evidence="2">The sequence shown here is derived from an EMBL/GenBank/DDBJ whole genome shotgun (WGS) entry which is preliminary data.</text>
</comment>
<feature type="compositionally biased region" description="Polar residues" evidence="1">
    <location>
        <begin position="191"/>
        <end position="217"/>
    </location>
</feature>
<name>A0AAN7ZZX1_9PEZI</name>
<feature type="compositionally biased region" description="Polar residues" evidence="1">
    <location>
        <begin position="394"/>
        <end position="413"/>
    </location>
</feature>
<dbReference type="PANTHER" id="PTHR43628:SF11">
    <property type="entry name" value="PROTEIN DSF2"/>
    <property type="match status" value="1"/>
</dbReference>
<dbReference type="Proteomes" id="UP001310594">
    <property type="component" value="Unassembled WGS sequence"/>
</dbReference>
<feature type="compositionally biased region" description="Low complexity" evidence="1">
    <location>
        <begin position="497"/>
        <end position="508"/>
    </location>
</feature>
<dbReference type="InterPro" id="IPR006597">
    <property type="entry name" value="Sel1-like"/>
</dbReference>
<sequence>MGPRPAHLRLGQDDGQFDPLRPPKAEFHLDLPSPRAGEVPPALSPLDAFAMQSRLLAKQFEQEQENGRRMSRLPPVMVQKGFNRPDYFRNVSGGSESTMDTVPEIQQETSPTSPRGLAITARTDNERPVSHYPMFGHASKPSRSSPQPAPYYDAEERSVRDYFGVSAPRASSPEPVDPKLHVEAPSPIMPSLTSSYDSVQSSQPRSLTNGSTHSQRSLRSERGLYPAKTPAYPKSPRSYQSIRSGPQDSGDEEVPPYNGPYAAAASRKFSSSSNMSRPRSPFSPYPPPIHRSPSMTSEYSTNGTQITSQKQPTQRAFNFSRPMSSSGRSTPPVGNRPSLESRRSPRPSLEMPHRHPSGASDSTYPSAYSDSPSRQGSHEDVRTPYSNEHIESPVTGQATNGDYFQGSDNTNGAPSYIYTKYSLPRGRAVDRNSIGLSDSWVSHQFSWDTKQAPPPEDVDTHRADDGEASPLAMPVRPHSPAGSDKISGTRLSRRDLASPSFAPRSRSANPGSRATPPRPSAHKPTASVQTESTDRTIRATPLHQKSPSAELTPEEHLEVGIQAHSAGELSKSTYHLRLAANSGLPTAMLLYALACRHGWGMRANQEDGVMWLRKAIDTAGLEVIDVESTISKASRSPKPDPVAEAAERRKRKAQFALAVYELGISYMNGWGCPKDKPLAVRCYEVAGSWGDADALAEAGFCYTQGVGCKKDLKKAAMLYRKAAVLGMSMAGNSWIYKAKYMDDNPISRTSEKDLRHINLTETVEKPRSRARSIWGRKKEKS</sequence>
<feature type="region of interest" description="Disordered" evidence="1">
    <location>
        <begin position="447"/>
        <end position="554"/>
    </location>
</feature>
<feature type="region of interest" description="Disordered" evidence="1">
    <location>
        <begin position="1"/>
        <end position="43"/>
    </location>
</feature>
<dbReference type="SUPFAM" id="SSF81901">
    <property type="entry name" value="HCP-like"/>
    <property type="match status" value="1"/>
</dbReference>
<feature type="region of interest" description="Disordered" evidence="1">
    <location>
        <begin position="61"/>
        <end position="417"/>
    </location>
</feature>
<feature type="compositionally biased region" description="Low complexity" evidence="1">
    <location>
        <begin position="262"/>
        <end position="280"/>
    </location>
</feature>
<dbReference type="AlphaFoldDB" id="A0AAN7ZZX1"/>
<reference evidence="2" key="1">
    <citation type="submission" date="2023-08" db="EMBL/GenBank/DDBJ databases">
        <title>Black Yeasts Isolated from many extreme environments.</title>
        <authorList>
            <person name="Coleine C."/>
            <person name="Stajich J.E."/>
            <person name="Selbmann L."/>
        </authorList>
    </citation>
    <scope>NUCLEOTIDE SEQUENCE</scope>
    <source>
        <strain evidence="2">CCFEE 5810</strain>
    </source>
</reference>
<protein>
    <submittedName>
        <fullName evidence="2">Uncharacterized protein</fullName>
    </submittedName>
</protein>
<feature type="compositionally biased region" description="Polar residues" evidence="1">
    <location>
        <begin position="92"/>
        <end position="113"/>
    </location>
</feature>
<organism evidence="2 3">
    <name type="scientific">Elasticomyces elasticus</name>
    <dbReference type="NCBI Taxonomy" id="574655"/>
    <lineage>
        <taxon>Eukaryota</taxon>
        <taxon>Fungi</taxon>
        <taxon>Dikarya</taxon>
        <taxon>Ascomycota</taxon>
        <taxon>Pezizomycotina</taxon>
        <taxon>Dothideomycetes</taxon>
        <taxon>Dothideomycetidae</taxon>
        <taxon>Mycosphaerellales</taxon>
        <taxon>Teratosphaeriaceae</taxon>
        <taxon>Elasticomyces</taxon>
    </lineage>
</organism>
<feature type="region of interest" description="Disordered" evidence="1">
    <location>
        <begin position="759"/>
        <end position="781"/>
    </location>
</feature>
<feature type="compositionally biased region" description="Polar residues" evidence="1">
    <location>
        <begin position="295"/>
        <end position="329"/>
    </location>
</feature>
<evidence type="ECO:0000313" key="3">
    <source>
        <dbReference type="Proteomes" id="UP001310594"/>
    </source>
</evidence>
<dbReference type="Gene3D" id="1.25.40.10">
    <property type="entry name" value="Tetratricopeptide repeat domain"/>
    <property type="match status" value="1"/>
</dbReference>
<evidence type="ECO:0000313" key="2">
    <source>
        <dbReference type="EMBL" id="KAK5695207.1"/>
    </source>
</evidence>
<feature type="compositionally biased region" description="Basic residues" evidence="1">
    <location>
        <begin position="768"/>
        <end position="781"/>
    </location>
</feature>
<evidence type="ECO:0000256" key="1">
    <source>
        <dbReference type="SAM" id="MobiDB-lite"/>
    </source>
</evidence>
<dbReference type="EMBL" id="JAVRQU010000014">
    <property type="protein sequence ID" value="KAK5695207.1"/>
    <property type="molecule type" value="Genomic_DNA"/>
</dbReference>
<dbReference type="Pfam" id="PF08238">
    <property type="entry name" value="Sel1"/>
    <property type="match status" value="3"/>
</dbReference>
<accession>A0AAN7ZZX1</accession>
<dbReference type="GO" id="GO:0032153">
    <property type="term" value="C:cell division site"/>
    <property type="evidence" value="ECO:0007669"/>
    <property type="project" value="TreeGrafter"/>
</dbReference>
<dbReference type="InterPro" id="IPR011990">
    <property type="entry name" value="TPR-like_helical_dom_sf"/>
</dbReference>